<feature type="region of interest" description="Disordered" evidence="1">
    <location>
        <begin position="98"/>
        <end position="137"/>
    </location>
</feature>
<dbReference type="GeneID" id="59372140"/>
<feature type="region of interest" description="Disordered" evidence="1">
    <location>
        <begin position="1"/>
        <end position="35"/>
    </location>
</feature>
<name>A0A8H7DMY9_PLEOS</name>
<proteinExistence type="predicted"/>
<evidence type="ECO:0000313" key="3">
    <source>
        <dbReference type="Proteomes" id="UP000623687"/>
    </source>
</evidence>
<dbReference type="Proteomes" id="UP000623687">
    <property type="component" value="Unassembled WGS sequence"/>
</dbReference>
<dbReference type="VEuPathDB" id="FungiDB:PC9H_002299"/>
<sequence length="137" mass="14864">MSEYSFDGRRLRRPLPASTVFHGGSTTGAVPRGLPAYGPWVEPGLPRTQAFAPPRDESLPPERVFHAPPQRIAHPIQTPTRNHAHEHFALETQDFCTPHSAKALPPADSYGAAPFPYQTDPSNSAHYPSGPPAAPAR</sequence>
<evidence type="ECO:0000256" key="1">
    <source>
        <dbReference type="SAM" id="MobiDB-lite"/>
    </source>
</evidence>
<dbReference type="EMBL" id="JACETU010000010">
    <property type="protein sequence ID" value="KAF7419707.1"/>
    <property type="molecule type" value="Genomic_DNA"/>
</dbReference>
<gene>
    <name evidence="2" type="ORF">PC9H_002299</name>
</gene>
<dbReference type="RefSeq" id="XP_036626561.1">
    <property type="nucleotide sequence ID" value="XM_036771940.1"/>
</dbReference>
<dbReference type="AlphaFoldDB" id="A0A8H7DMY9"/>
<protein>
    <submittedName>
        <fullName evidence="2">Uncharacterized protein</fullName>
    </submittedName>
</protein>
<accession>A0A8H7DMY9</accession>
<organism evidence="2 3">
    <name type="scientific">Pleurotus ostreatus</name>
    <name type="common">Oyster mushroom</name>
    <name type="synonym">White-rot fungus</name>
    <dbReference type="NCBI Taxonomy" id="5322"/>
    <lineage>
        <taxon>Eukaryota</taxon>
        <taxon>Fungi</taxon>
        <taxon>Dikarya</taxon>
        <taxon>Basidiomycota</taxon>
        <taxon>Agaricomycotina</taxon>
        <taxon>Agaricomycetes</taxon>
        <taxon>Agaricomycetidae</taxon>
        <taxon>Agaricales</taxon>
        <taxon>Pleurotineae</taxon>
        <taxon>Pleurotaceae</taxon>
        <taxon>Pleurotus</taxon>
    </lineage>
</organism>
<keyword evidence="3" id="KW-1185">Reference proteome</keyword>
<reference evidence="2" key="1">
    <citation type="submission" date="2019-07" db="EMBL/GenBank/DDBJ databases">
        <authorList>
            <person name="Palmer J.M."/>
        </authorList>
    </citation>
    <scope>NUCLEOTIDE SEQUENCE</scope>
    <source>
        <strain evidence="2">PC9</strain>
    </source>
</reference>
<comment type="caution">
    <text evidence="2">The sequence shown here is derived from an EMBL/GenBank/DDBJ whole genome shotgun (WGS) entry which is preliminary data.</text>
</comment>
<evidence type="ECO:0000313" key="2">
    <source>
        <dbReference type="EMBL" id="KAF7419707.1"/>
    </source>
</evidence>